<organism evidence="2 3">
    <name type="scientific">Tropilaelaps mercedesae</name>
    <dbReference type="NCBI Taxonomy" id="418985"/>
    <lineage>
        <taxon>Eukaryota</taxon>
        <taxon>Metazoa</taxon>
        <taxon>Ecdysozoa</taxon>
        <taxon>Arthropoda</taxon>
        <taxon>Chelicerata</taxon>
        <taxon>Arachnida</taxon>
        <taxon>Acari</taxon>
        <taxon>Parasitiformes</taxon>
        <taxon>Mesostigmata</taxon>
        <taxon>Gamasina</taxon>
        <taxon>Dermanyssoidea</taxon>
        <taxon>Laelapidae</taxon>
        <taxon>Tropilaelaps</taxon>
    </lineage>
</organism>
<dbReference type="AlphaFoldDB" id="A0A1V9XM72"/>
<dbReference type="GO" id="GO:0016874">
    <property type="term" value="F:ligase activity"/>
    <property type="evidence" value="ECO:0007669"/>
    <property type="project" value="UniProtKB-KW"/>
</dbReference>
<feature type="compositionally biased region" description="Polar residues" evidence="1">
    <location>
        <begin position="13"/>
        <end position="22"/>
    </location>
</feature>
<name>A0A1V9XM72_9ACAR</name>
<protein>
    <submittedName>
        <fullName evidence="2">Ubiquitin-protein ligase E3A-like</fullName>
    </submittedName>
</protein>
<feature type="region of interest" description="Disordered" evidence="1">
    <location>
        <begin position="100"/>
        <end position="122"/>
    </location>
</feature>
<dbReference type="Proteomes" id="UP000192247">
    <property type="component" value="Unassembled WGS sequence"/>
</dbReference>
<evidence type="ECO:0000313" key="3">
    <source>
        <dbReference type="Proteomes" id="UP000192247"/>
    </source>
</evidence>
<evidence type="ECO:0000256" key="1">
    <source>
        <dbReference type="SAM" id="MobiDB-lite"/>
    </source>
</evidence>
<dbReference type="InParanoid" id="A0A1V9XM72"/>
<evidence type="ECO:0000313" key="2">
    <source>
        <dbReference type="EMBL" id="OQR74586.1"/>
    </source>
</evidence>
<gene>
    <name evidence="2" type="ORF">BIW11_03401</name>
</gene>
<sequence>MTDNRKQEDAVSIDSSRVSSGTPPGAPDEGYAFLTEEAVVHMAQRAKATESFAELIRTLGKIYSDYCSLKQSFQRPPVARSSMVNACSDDLVGPIKEAIRAQTEEEKDIDSSEPPLRRESLTSFGSDLDDVLLEQTVDVEAMAVYQQCAH</sequence>
<feature type="region of interest" description="Disordered" evidence="1">
    <location>
        <begin position="1"/>
        <end position="30"/>
    </location>
</feature>
<proteinExistence type="predicted"/>
<accession>A0A1V9XM72</accession>
<keyword evidence="3" id="KW-1185">Reference proteome</keyword>
<dbReference type="EMBL" id="MNPL01007741">
    <property type="protein sequence ID" value="OQR74586.1"/>
    <property type="molecule type" value="Genomic_DNA"/>
</dbReference>
<comment type="caution">
    <text evidence="2">The sequence shown here is derived from an EMBL/GenBank/DDBJ whole genome shotgun (WGS) entry which is preliminary data.</text>
</comment>
<reference evidence="2 3" key="1">
    <citation type="journal article" date="2017" name="Gigascience">
        <title>Draft genome of the honey bee ectoparasitic mite, Tropilaelaps mercedesae, is shaped by the parasitic life history.</title>
        <authorList>
            <person name="Dong X."/>
            <person name="Armstrong S.D."/>
            <person name="Xia D."/>
            <person name="Makepeace B.L."/>
            <person name="Darby A.C."/>
            <person name="Kadowaki T."/>
        </authorList>
    </citation>
    <scope>NUCLEOTIDE SEQUENCE [LARGE SCALE GENOMIC DNA]</scope>
    <source>
        <strain evidence="2">Wuxi-XJTLU</strain>
    </source>
</reference>
<keyword evidence="2" id="KW-0436">Ligase</keyword>